<evidence type="ECO:0000313" key="5">
    <source>
        <dbReference type="Proteomes" id="UP000825729"/>
    </source>
</evidence>
<feature type="transmembrane region" description="Helical" evidence="3">
    <location>
        <begin position="17"/>
        <end position="36"/>
    </location>
</feature>
<feature type="compositionally biased region" description="Low complexity" evidence="2">
    <location>
        <begin position="252"/>
        <end position="265"/>
    </location>
</feature>
<keyword evidence="3" id="KW-0472">Membrane</keyword>
<keyword evidence="3" id="KW-0812">Transmembrane</keyword>
<dbReference type="PANTHER" id="PTHR36143">
    <property type="entry name" value="OS08G0177500 PROTEIN"/>
    <property type="match status" value="1"/>
</dbReference>
<proteinExistence type="predicted"/>
<reference evidence="4 5" key="1">
    <citation type="submission" date="2021-07" db="EMBL/GenBank/DDBJ databases">
        <title>The Aristolochia fimbriata genome: insights into angiosperm evolution, floral development and chemical biosynthesis.</title>
        <authorList>
            <person name="Jiao Y."/>
        </authorList>
    </citation>
    <scope>NUCLEOTIDE SEQUENCE [LARGE SCALE GENOMIC DNA]</scope>
    <source>
        <strain evidence="4">IBCAS-2021</strain>
        <tissue evidence="4">Leaf</tissue>
    </source>
</reference>
<feature type="region of interest" description="Disordered" evidence="2">
    <location>
        <begin position="169"/>
        <end position="339"/>
    </location>
</feature>
<accession>A0AAV7EV20</accession>
<sequence length="339" mass="37656">MAGVVGWKSSSSNRGRAYGMMLLLAFGAAVFGVLILHKLRERRLLNLLIKDKDRDILTLQLLLQKERDVSKGARAKIEEMKVKTVTLRNQKAELTNRLEQMQTIMVSLRQEIKSLEAALEEKENKIKFLEVREKNQPKEDLQALKYALKQKEEETEELKLRLEKQVKGSSESLANVTIAKEGVPSQDGQLRKPMENQNVKSLTTAVDDVVNTNDDQKKSERDSLDSRGLSEKGESHGEHMKVEGGTGRDSNSESLESSASSTSLNRTGENEVPDAAQEGLTFVKLKHTKLVKESGTPQVQKLGEYGGANPQEGSSESSLYGVESMTRGKGDNKKKSKSK</sequence>
<dbReference type="PANTHER" id="PTHR36143:SF4">
    <property type="entry name" value="OS08G0177500 PROTEIN"/>
    <property type="match status" value="1"/>
</dbReference>
<feature type="compositionally biased region" description="Basic and acidic residues" evidence="2">
    <location>
        <begin position="214"/>
        <end position="242"/>
    </location>
</feature>
<evidence type="ECO:0000256" key="1">
    <source>
        <dbReference type="SAM" id="Coils"/>
    </source>
</evidence>
<feature type="coiled-coil region" evidence="1">
    <location>
        <begin position="77"/>
        <end position="168"/>
    </location>
</feature>
<keyword evidence="3" id="KW-1133">Transmembrane helix</keyword>
<evidence type="ECO:0000313" key="4">
    <source>
        <dbReference type="EMBL" id="KAG9452745.1"/>
    </source>
</evidence>
<protein>
    <recommendedName>
        <fullName evidence="6">Micronuclear linker histone polyprotein</fullName>
    </recommendedName>
</protein>
<comment type="caution">
    <text evidence="4">The sequence shown here is derived from an EMBL/GenBank/DDBJ whole genome shotgun (WGS) entry which is preliminary data.</text>
</comment>
<feature type="compositionally biased region" description="Low complexity" evidence="2">
    <location>
        <begin position="203"/>
        <end position="213"/>
    </location>
</feature>
<gene>
    <name evidence="4" type="ORF">H6P81_005649</name>
</gene>
<organism evidence="4 5">
    <name type="scientific">Aristolochia fimbriata</name>
    <name type="common">White veined hardy Dutchman's pipe vine</name>
    <dbReference type="NCBI Taxonomy" id="158543"/>
    <lineage>
        <taxon>Eukaryota</taxon>
        <taxon>Viridiplantae</taxon>
        <taxon>Streptophyta</taxon>
        <taxon>Embryophyta</taxon>
        <taxon>Tracheophyta</taxon>
        <taxon>Spermatophyta</taxon>
        <taxon>Magnoliopsida</taxon>
        <taxon>Magnoliidae</taxon>
        <taxon>Piperales</taxon>
        <taxon>Aristolochiaceae</taxon>
        <taxon>Aristolochia</taxon>
    </lineage>
</organism>
<evidence type="ECO:0000256" key="3">
    <source>
        <dbReference type="SAM" id="Phobius"/>
    </source>
</evidence>
<dbReference type="EMBL" id="JAINDJ010000003">
    <property type="protein sequence ID" value="KAG9452745.1"/>
    <property type="molecule type" value="Genomic_DNA"/>
</dbReference>
<dbReference type="AlphaFoldDB" id="A0AAV7EV20"/>
<name>A0AAV7EV20_ARIFI</name>
<evidence type="ECO:0000256" key="2">
    <source>
        <dbReference type="SAM" id="MobiDB-lite"/>
    </source>
</evidence>
<keyword evidence="5" id="KW-1185">Reference proteome</keyword>
<keyword evidence="1" id="KW-0175">Coiled coil</keyword>
<dbReference type="Proteomes" id="UP000825729">
    <property type="component" value="Unassembled WGS sequence"/>
</dbReference>
<evidence type="ECO:0008006" key="6">
    <source>
        <dbReference type="Google" id="ProtNLM"/>
    </source>
</evidence>